<proteinExistence type="predicted"/>
<accession>A0A915DKN6</accession>
<dbReference type="AlphaFoldDB" id="A0A915DKN6"/>
<evidence type="ECO:0000313" key="2">
    <source>
        <dbReference type="Proteomes" id="UP000887574"/>
    </source>
</evidence>
<keyword evidence="1" id="KW-1133">Transmembrane helix</keyword>
<feature type="transmembrane region" description="Helical" evidence="1">
    <location>
        <begin position="137"/>
        <end position="159"/>
    </location>
</feature>
<reference evidence="3" key="1">
    <citation type="submission" date="2022-11" db="UniProtKB">
        <authorList>
            <consortium name="WormBaseParasite"/>
        </authorList>
    </citation>
    <scope>IDENTIFICATION</scope>
</reference>
<organism evidence="2 3">
    <name type="scientific">Ditylenchus dipsaci</name>
    <dbReference type="NCBI Taxonomy" id="166011"/>
    <lineage>
        <taxon>Eukaryota</taxon>
        <taxon>Metazoa</taxon>
        <taxon>Ecdysozoa</taxon>
        <taxon>Nematoda</taxon>
        <taxon>Chromadorea</taxon>
        <taxon>Rhabditida</taxon>
        <taxon>Tylenchina</taxon>
        <taxon>Tylenchomorpha</taxon>
        <taxon>Sphaerularioidea</taxon>
        <taxon>Anguinidae</taxon>
        <taxon>Anguininae</taxon>
        <taxon>Ditylenchus</taxon>
    </lineage>
</organism>
<keyword evidence="2" id="KW-1185">Reference proteome</keyword>
<name>A0A915DKN6_9BILA</name>
<protein>
    <submittedName>
        <fullName evidence="3">Uncharacterized protein</fullName>
    </submittedName>
</protein>
<dbReference type="Proteomes" id="UP000887574">
    <property type="component" value="Unplaced"/>
</dbReference>
<sequence>MYLICLLSCGSNSRSGGGSRYANEVLDLPALVVMPLLVLYFTHYSLIGLECALLAVPTNGAGVPGVSGLAALIQSLVVLLLSVLSILTQVPLPAVWGLIPAGLVNTIPTDLNAIIAALPIVGGVQLPPINVPNLPNVSVLVSLLQALIAVVLSLLSTLLQAPLPALSGIIPNGLVGTIPATLDAVLKSLPIVGGLLGAISFAIPHKEQYDCGISSSGIPHVANRVVNGGILARVTILGIAYHHPKNILKMFE</sequence>
<keyword evidence="1" id="KW-0472">Membrane</keyword>
<keyword evidence="1" id="KW-0812">Transmembrane</keyword>
<feature type="transmembrane region" description="Helical" evidence="1">
    <location>
        <begin position="31"/>
        <end position="56"/>
    </location>
</feature>
<evidence type="ECO:0000313" key="3">
    <source>
        <dbReference type="WBParaSite" id="jg20374"/>
    </source>
</evidence>
<dbReference type="WBParaSite" id="jg20374">
    <property type="protein sequence ID" value="jg20374"/>
    <property type="gene ID" value="jg20374"/>
</dbReference>
<feature type="transmembrane region" description="Helical" evidence="1">
    <location>
        <begin position="68"/>
        <end position="87"/>
    </location>
</feature>
<evidence type="ECO:0000256" key="1">
    <source>
        <dbReference type="SAM" id="Phobius"/>
    </source>
</evidence>